<accession>A0A250DU58</accession>
<gene>
    <name evidence="1" type="ORF">CKY39_25285</name>
</gene>
<proteinExistence type="predicted"/>
<dbReference type="AlphaFoldDB" id="A0A250DU58"/>
<dbReference type="Proteomes" id="UP000217154">
    <property type="component" value="Chromosome"/>
</dbReference>
<name>A0A250DU58_9BURK</name>
<reference evidence="1 2" key="1">
    <citation type="submission" date="2017-09" db="EMBL/GenBank/DDBJ databases">
        <title>The diverse metabolic capabilities of V. boronicumulans make it an excellent choice for continued studies on novel biodegradation.</title>
        <authorList>
            <person name="Sun S."/>
        </authorList>
    </citation>
    <scope>NUCLEOTIDE SEQUENCE [LARGE SCALE GENOMIC DNA]</scope>
    <source>
        <strain evidence="1 2">J1</strain>
    </source>
</reference>
<dbReference type="EMBL" id="CP023284">
    <property type="protein sequence ID" value="ATA57908.1"/>
    <property type="molecule type" value="Genomic_DNA"/>
</dbReference>
<dbReference type="KEGG" id="vbo:CKY39_25285"/>
<organism evidence="1 2">
    <name type="scientific">Variovorax boronicumulans</name>
    <dbReference type="NCBI Taxonomy" id="436515"/>
    <lineage>
        <taxon>Bacteria</taxon>
        <taxon>Pseudomonadati</taxon>
        <taxon>Pseudomonadota</taxon>
        <taxon>Betaproteobacteria</taxon>
        <taxon>Burkholderiales</taxon>
        <taxon>Comamonadaceae</taxon>
        <taxon>Variovorax</taxon>
    </lineage>
</organism>
<protein>
    <submittedName>
        <fullName evidence="1">Uncharacterized protein</fullName>
    </submittedName>
</protein>
<evidence type="ECO:0000313" key="1">
    <source>
        <dbReference type="EMBL" id="ATA57908.1"/>
    </source>
</evidence>
<evidence type="ECO:0000313" key="2">
    <source>
        <dbReference type="Proteomes" id="UP000217154"/>
    </source>
</evidence>
<sequence length="93" mass="9849">MEIDLSKPTIRAAIDQGKVLIAEGKSKADAARAIFDAIKDEPKDVIVAAFVEGATLTDKGALTYWYNVRRKAAKDAARKENGTSLEPGVGSGS</sequence>